<dbReference type="EMBL" id="JARJCN010000035">
    <property type="protein sequence ID" value="KAJ7085197.1"/>
    <property type="molecule type" value="Genomic_DNA"/>
</dbReference>
<protein>
    <submittedName>
        <fullName evidence="2">Uncharacterized protein</fullName>
    </submittedName>
</protein>
<keyword evidence="4" id="KW-1185">Reference proteome</keyword>
<evidence type="ECO:0000313" key="4">
    <source>
        <dbReference type="Proteomes" id="UP001222325"/>
    </source>
</evidence>
<dbReference type="Proteomes" id="UP001222325">
    <property type="component" value="Unassembled WGS sequence"/>
</dbReference>
<dbReference type="AlphaFoldDB" id="A0AAD6U112"/>
<feature type="region of interest" description="Disordered" evidence="1">
    <location>
        <begin position="248"/>
        <end position="283"/>
    </location>
</feature>
<organism evidence="2 4">
    <name type="scientific">Mycena belliarum</name>
    <dbReference type="NCBI Taxonomy" id="1033014"/>
    <lineage>
        <taxon>Eukaryota</taxon>
        <taxon>Fungi</taxon>
        <taxon>Dikarya</taxon>
        <taxon>Basidiomycota</taxon>
        <taxon>Agaricomycotina</taxon>
        <taxon>Agaricomycetes</taxon>
        <taxon>Agaricomycetidae</taxon>
        <taxon>Agaricales</taxon>
        <taxon>Marasmiineae</taxon>
        <taxon>Mycenaceae</taxon>
        <taxon>Mycena</taxon>
    </lineage>
</organism>
<gene>
    <name evidence="2" type="ORF">B0H15DRAFT_951201</name>
    <name evidence="3" type="ORF">B0H15DRAFT_951210</name>
</gene>
<sequence length="339" mass="36833">MPTTQTSLTQFFAVARHVMGRCVPRAPARALSRAPRNQSVLSQYFPNEGMYIGEIGSTKHLDRRRLAEEHQQHVRLAEFLVKREFMPPACPPLRIPETATNLPLPFDEPTTPLQYKANFKVAATQAAAAAEPFLRACYESLISQEFREATLADPDFFSRHVSEADRAFTATLGPRARAYVDGPDNGLQFQVFLDGRMIPLGPGRAAFDAAVAEDDAAREADSDSVGGEVPVTSDDLFDALDTASNTSATSLESESWSSHSSMPPLDPASIDDDPVPRAPRPVAPVIPDSVLASRLRRRMRETELGGEGTEPGVAAADIETWVAAVDWEQASIEGSSEAI</sequence>
<comment type="caution">
    <text evidence="2">The sequence shown here is derived from an EMBL/GenBank/DDBJ whole genome shotgun (WGS) entry which is preliminary data.</text>
</comment>
<evidence type="ECO:0000256" key="1">
    <source>
        <dbReference type="SAM" id="MobiDB-lite"/>
    </source>
</evidence>
<name>A0AAD6U112_9AGAR</name>
<proteinExistence type="predicted"/>
<feature type="compositionally biased region" description="Low complexity" evidence="1">
    <location>
        <begin position="248"/>
        <end position="261"/>
    </location>
</feature>
<accession>A0AAD6U112</accession>
<evidence type="ECO:0000313" key="2">
    <source>
        <dbReference type="EMBL" id="KAJ7085189.1"/>
    </source>
</evidence>
<dbReference type="EMBL" id="JARJCN010000035">
    <property type="protein sequence ID" value="KAJ7085189.1"/>
    <property type="molecule type" value="Genomic_DNA"/>
</dbReference>
<evidence type="ECO:0000313" key="3">
    <source>
        <dbReference type="EMBL" id="KAJ7085197.1"/>
    </source>
</evidence>
<reference evidence="2" key="1">
    <citation type="submission" date="2023-03" db="EMBL/GenBank/DDBJ databases">
        <title>Massive genome expansion in bonnet fungi (Mycena s.s.) driven by repeated elements and novel gene families across ecological guilds.</title>
        <authorList>
            <consortium name="Lawrence Berkeley National Laboratory"/>
            <person name="Harder C.B."/>
            <person name="Miyauchi S."/>
            <person name="Viragh M."/>
            <person name="Kuo A."/>
            <person name="Thoen E."/>
            <person name="Andreopoulos B."/>
            <person name="Lu D."/>
            <person name="Skrede I."/>
            <person name="Drula E."/>
            <person name="Henrissat B."/>
            <person name="Morin E."/>
            <person name="Kohler A."/>
            <person name="Barry K."/>
            <person name="LaButti K."/>
            <person name="Morin E."/>
            <person name="Salamov A."/>
            <person name="Lipzen A."/>
            <person name="Mereny Z."/>
            <person name="Hegedus B."/>
            <person name="Baldrian P."/>
            <person name="Stursova M."/>
            <person name="Weitz H."/>
            <person name="Taylor A."/>
            <person name="Grigoriev I.V."/>
            <person name="Nagy L.G."/>
            <person name="Martin F."/>
            <person name="Kauserud H."/>
        </authorList>
    </citation>
    <scope>NUCLEOTIDE SEQUENCE</scope>
    <source>
        <strain evidence="2">CBHHK173m</strain>
    </source>
</reference>